<keyword evidence="4" id="KW-1185">Reference proteome</keyword>
<feature type="region of interest" description="Disordered" evidence="1">
    <location>
        <begin position="140"/>
        <end position="161"/>
    </location>
</feature>
<feature type="compositionally biased region" description="Basic residues" evidence="1">
    <location>
        <begin position="368"/>
        <end position="377"/>
    </location>
</feature>
<evidence type="ECO:0000256" key="1">
    <source>
        <dbReference type="SAM" id="MobiDB-lite"/>
    </source>
</evidence>
<dbReference type="GO" id="GO:0031397">
    <property type="term" value="P:negative regulation of protein ubiquitination"/>
    <property type="evidence" value="ECO:0007669"/>
    <property type="project" value="Ensembl"/>
</dbReference>
<evidence type="ECO:0000313" key="3">
    <source>
        <dbReference type="Ensembl" id="ENSFALP00000017643.1"/>
    </source>
</evidence>
<dbReference type="PROSITE" id="PS50174">
    <property type="entry name" value="G_PATCH"/>
    <property type="match status" value="1"/>
</dbReference>
<dbReference type="PANTHER" id="PTHR23149:SF27">
    <property type="entry name" value="PIN2_TERF1-INTERACTING TELOMERASE INHIBITOR 1"/>
    <property type="match status" value="1"/>
</dbReference>
<dbReference type="Pfam" id="PF01585">
    <property type="entry name" value="G-patch"/>
    <property type="match status" value="1"/>
</dbReference>
<feature type="domain" description="G-patch" evidence="2">
    <location>
        <begin position="70"/>
        <end position="116"/>
    </location>
</feature>
<dbReference type="InterPro" id="IPR000467">
    <property type="entry name" value="G_patch_dom"/>
</dbReference>
<evidence type="ECO:0000313" key="4">
    <source>
        <dbReference type="Proteomes" id="UP000016665"/>
    </source>
</evidence>
<dbReference type="GO" id="GO:0000228">
    <property type="term" value="C:nuclear chromosome"/>
    <property type="evidence" value="ECO:0007669"/>
    <property type="project" value="Ensembl"/>
</dbReference>
<reference evidence="3" key="2">
    <citation type="submission" date="2025-08" db="UniProtKB">
        <authorList>
            <consortium name="Ensembl"/>
        </authorList>
    </citation>
    <scope>IDENTIFICATION</scope>
</reference>
<dbReference type="GO" id="GO:0010521">
    <property type="term" value="F:telomerase inhibitor activity"/>
    <property type="evidence" value="ECO:0007669"/>
    <property type="project" value="Ensembl"/>
</dbReference>
<protein>
    <submittedName>
        <fullName evidence="3">PIN2 (TERF1) interacting telomerase inhibitor 1</fullName>
    </submittedName>
</protein>
<accession>A0A803V4I7</accession>
<dbReference type="GO" id="GO:0007080">
    <property type="term" value="P:mitotic metaphase chromosome alignment"/>
    <property type="evidence" value="ECO:0007669"/>
    <property type="project" value="Ensembl"/>
</dbReference>
<feature type="compositionally biased region" description="Polar residues" evidence="1">
    <location>
        <begin position="215"/>
        <end position="227"/>
    </location>
</feature>
<dbReference type="GO" id="GO:0000781">
    <property type="term" value="C:chromosome, telomeric region"/>
    <property type="evidence" value="ECO:0007669"/>
    <property type="project" value="Ensembl"/>
</dbReference>
<proteinExistence type="predicted"/>
<dbReference type="Proteomes" id="UP000016665">
    <property type="component" value="Chromosome 3"/>
</dbReference>
<evidence type="ECO:0000259" key="2">
    <source>
        <dbReference type="PROSITE" id="PS50174"/>
    </source>
</evidence>
<dbReference type="AlphaFoldDB" id="A0A803V4I7"/>
<feature type="region of interest" description="Disordered" evidence="1">
    <location>
        <begin position="43"/>
        <end position="70"/>
    </location>
</feature>
<feature type="region of interest" description="Disordered" evidence="1">
    <location>
        <begin position="193"/>
        <end position="227"/>
    </location>
</feature>
<dbReference type="Ensembl" id="ENSFALT00000035230.1">
    <property type="protein sequence ID" value="ENSFALP00000017643.1"/>
    <property type="gene ID" value="ENSFALG00000025808.1"/>
</dbReference>
<reference evidence="3" key="3">
    <citation type="submission" date="2025-09" db="UniProtKB">
        <authorList>
            <consortium name="Ensembl"/>
        </authorList>
    </citation>
    <scope>IDENTIFICATION</scope>
</reference>
<feature type="compositionally biased region" description="Basic and acidic residues" evidence="1">
    <location>
        <begin position="310"/>
        <end position="319"/>
    </location>
</feature>
<dbReference type="GO" id="GO:0005654">
    <property type="term" value="C:nucleoplasm"/>
    <property type="evidence" value="ECO:0007669"/>
    <property type="project" value="Ensembl"/>
</dbReference>
<dbReference type="GeneTree" id="ENSGT00450000040279"/>
<dbReference type="PANTHER" id="PTHR23149">
    <property type="entry name" value="G PATCH DOMAIN CONTAINING PROTEIN"/>
    <property type="match status" value="1"/>
</dbReference>
<sequence>MSIGLFSIGRASSAGENVRGHSLSLVCSSLFIRFKARERGRAAGPGELGKARRKQKWSVDPRNSAWSNDDSKFGQKMLEKMGWSKGKGLGAQEQGNPEHIRVKVKNDTLGLGAAINNEDNWIAHQDDFNQLLAELNNCHGQGGTESSMKKQKKTFSLEEKSKSSKKRVHYMKFAKGKDLSSRTEQDLSCIFGRRQKSAKTQEDIADPDSQEEKNNFLSSPGDGSNTVKSVLTVQEYFAERMAKLKGSQKETETKVEHSDPAADEAVEPSEELETKVKKKKKKKKRDDEEERTEDCEKLEKKPKTGSWNGKEVDDSLNECHKRKKKRKHKEENEGENISCDENTGNGEISVGRSEGEELSSEEQEEKQKKRHKKKHKKQKEETGECGDGAPRKKKKHCKNI</sequence>
<feature type="compositionally biased region" description="Basic and acidic residues" evidence="1">
    <location>
        <begin position="244"/>
        <end position="260"/>
    </location>
</feature>
<dbReference type="GO" id="GO:0032211">
    <property type="term" value="P:negative regulation of telomere maintenance via telomerase"/>
    <property type="evidence" value="ECO:0007669"/>
    <property type="project" value="Ensembl"/>
</dbReference>
<organism evidence="3 4">
    <name type="scientific">Ficedula albicollis</name>
    <name type="common">Collared flycatcher</name>
    <name type="synonym">Muscicapa albicollis</name>
    <dbReference type="NCBI Taxonomy" id="59894"/>
    <lineage>
        <taxon>Eukaryota</taxon>
        <taxon>Metazoa</taxon>
        <taxon>Chordata</taxon>
        <taxon>Craniata</taxon>
        <taxon>Vertebrata</taxon>
        <taxon>Euteleostomi</taxon>
        <taxon>Archelosauria</taxon>
        <taxon>Archosauria</taxon>
        <taxon>Dinosauria</taxon>
        <taxon>Saurischia</taxon>
        <taxon>Theropoda</taxon>
        <taxon>Coelurosauria</taxon>
        <taxon>Aves</taxon>
        <taxon>Neognathae</taxon>
        <taxon>Neoaves</taxon>
        <taxon>Telluraves</taxon>
        <taxon>Australaves</taxon>
        <taxon>Passeriformes</taxon>
        <taxon>Muscicapidae</taxon>
        <taxon>Ficedula</taxon>
    </lineage>
</organism>
<dbReference type="GO" id="GO:1902570">
    <property type="term" value="P:protein localization to nucleolus"/>
    <property type="evidence" value="ECO:0007669"/>
    <property type="project" value="Ensembl"/>
</dbReference>
<dbReference type="GO" id="GO:0070034">
    <property type="term" value="F:telomerase RNA binding"/>
    <property type="evidence" value="ECO:0007669"/>
    <property type="project" value="Ensembl"/>
</dbReference>
<gene>
    <name evidence="3" type="primary">PINX1</name>
</gene>
<dbReference type="GO" id="GO:0044877">
    <property type="term" value="F:protein-containing complex binding"/>
    <property type="evidence" value="ECO:0007669"/>
    <property type="project" value="Ensembl"/>
</dbReference>
<dbReference type="InterPro" id="IPR050656">
    <property type="entry name" value="PINX1"/>
</dbReference>
<dbReference type="GO" id="GO:0005819">
    <property type="term" value="C:spindle"/>
    <property type="evidence" value="ECO:0007669"/>
    <property type="project" value="Ensembl"/>
</dbReference>
<feature type="region of interest" description="Disordered" evidence="1">
    <location>
        <begin position="244"/>
        <end position="400"/>
    </location>
</feature>
<dbReference type="GO" id="GO:0070198">
    <property type="term" value="P:protein localization to chromosome, telomeric region"/>
    <property type="evidence" value="ECO:0007669"/>
    <property type="project" value="Ensembl"/>
</dbReference>
<feature type="compositionally biased region" description="Acidic residues" evidence="1">
    <location>
        <begin position="261"/>
        <end position="271"/>
    </location>
</feature>
<feature type="compositionally biased region" description="Basic residues" evidence="1">
    <location>
        <begin position="391"/>
        <end position="400"/>
    </location>
</feature>
<dbReference type="GO" id="GO:0005739">
    <property type="term" value="C:mitochondrion"/>
    <property type="evidence" value="ECO:0007669"/>
    <property type="project" value="Ensembl"/>
</dbReference>
<dbReference type="GO" id="GO:0010972">
    <property type="term" value="P:negative regulation of G2/M transition of mitotic cell cycle"/>
    <property type="evidence" value="ECO:0007669"/>
    <property type="project" value="Ensembl"/>
</dbReference>
<dbReference type="GO" id="GO:0007004">
    <property type="term" value="P:telomere maintenance via telomerase"/>
    <property type="evidence" value="ECO:0007669"/>
    <property type="project" value="Ensembl"/>
</dbReference>
<reference evidence="3 4" key="1">
    <citation type="journal article" date="2012" name="Nature">
        <title>The genomic landscape of species divergence in Ficedula flycatchers.</title>
        <authorList>
            <person name="Ellegren H."/>
            <person name="Smeds L."/>
            <person name="Burri R."/>
            <person name="Olason P.I."/>
            <person name="Backstrom N."/>
            <person name="Kawakami T."/>
            <person name="Kunstner A."/>
            <person name="Makinen H."/>
            <person name="Nadachowska-Brzyska K."/>
            <person name="Qvarnstrom A."/>
            <person name="Uebbing S."/>
            <person name="Wolf J.B."/>
        </authorList>
    </citation>
    <scope>NUCLEOTIDE SEQUENCE [LARGE SCALE GENOMIC DNA]</scope>
</reference>
<dbReference type="SMART" id="SM00443">
    <property type="entry name" value="G_patch"/>
    <property type="match status" value="1"/>
</dbReference>
<dbReference type="GO" id="GO:0000776">
    <property type="term" value="C:kinetochore"/>
    <property type="evidence" value="ECO:0007669"/>
    <property type="project" value="Ensembl"/>
</dbReference>
<dbReference type="GO" id="GO:1904751">
    <property type="term" value="P:positive regulation of protein localization to nucleolus"/>
    <property type="evidence" value="ECO:0007669"/>
    <property type="project" value="Ensembl"/>
</dbReference>
<dbReference type="GO" id="GO:0031647">
    <property type="term" value="P:regulation of protein stability"/>
    <property type="evidence" value="ECO:0007669"/>
    <property type="project" value="Ensembl"/>
</dbReference>
<dbReference type="GO" id="GO:0005730">
    <property type="term" value="C:nucleolus"/>
    <property type="evidence" value="ECO:0007669"/>
    <property type="project" value="Ensembl"/>
</dbReference>
<name>A0A803V4I7_FICAL</name>